<feature type="transmembrane region" description="Helical" evidence="6">
    <location>
        <begin position="53"/>
        <end position="74"/>
    </location>
</feature>
<keyword evidence="5 6" id="KW-0472">Membrane</keyword>
<protein>
    <submittedName>
        <fullName evidence="7">Putative dolichol-P-glucose synthetase</fullName>
    </submittedName>
</protein>
<dbReference type="RefSeq" id="WP_052555432.1">
    <property type="nucleotide sequence ID" value="NZ_JMCC02000091.1"/>
</dbReference>
<evidence type="ECO:0000256" key="3">
    <source>
        <dbReference type="ARBA" id="ARBA00022692"/>
    </source>
</evidence>
<feature type="transmembrane region" description="Helical" evidence="6">
    <location>
        <begin position="327"/>
        <end position="349"/>
    </location>
</feature>
<feature type="transmembrane region" description="Helical" evidence="6">
    <location>
        <begin position="183"/>
        <end position="204"/>
    </location>
</feature>
<sequence>MATSEHSAATGGPTRPARRVLAWIASLIAAALLLALVVRFGRIDLWPDPLVLPAPWLFVAACAMQIPYTLARALRLRFVLDPLVLRASEGKAARFDWRVLQGSGMLSYPIVILLPFRLGELSRPLLLTRAEQPGVSFAESVSAIAVERVVDGLVVVGMLFFGLGFANLAADQDAPQAIAYVRGFGRLMAMTFVLGLAVLLAAAARPALLERIVGRTIPGQLGRRAAAAAGRIAGTIAVLFNWRRGLPFLLWSLVYWSLTICQLWLVLLACGLELGFADAAAIVAIVGLAIQLPGGPAQAGSFQFGMAAALGLLTAPTQQAAASSFAALMYLLQLGGACALALPGAWLLARARRETPHAQAPDGADPA</sequence>
<dbReference type="GO" id="GO:0005886">
    <property type="term" value="C:plasma membrane"/>
    <property type="evidence" value="ECO:0007669"/>
    <property type="project" value="UniProtKB-SubCell"/>
</dbReference>
<evidence type="ECO:0000256" key="4">
    <source>
        <dbReference type="ARBA" id="ARBA00022989"/>
    </source>
</evidence>
<evidence type="ECO:0000256" key="5">
    <source>
        <dbReference type="ARBA" id="ARBA00023136"/>
    </source>
</evidence>
<feature type="transmembrane region" description="Helical" evidence="6">
    <location>
        <begin position="249"/>
        <end position="268"/>
    </location>
</feature>
<dbReference type="Proteomes" id="UP000031599">
    <property type="component" value="Unassembled WGS sequence"/>
</dbReference>
<keyword evidence="4 6" id="KW-1133">Transmembrane helix</keyword>
<evidence type="ECO:0000313" key="8">
    <source>
        <dbReference type="Proteomes" id="UP000031599"/>
    </source>
</evidence>
<dbReference type="InterPro" id="IPR022791">
    <property type="entry name" value="L-PG_synthase/AglD"/>
</dbReference>
<dbReference type="AlphaFoldDB" id="A0A0C1Z7H3"/>
<feature type="transmembrane region" description="Helical" evidence="6">
    <location>
        <begin position="274"/>
        <end position="292"/>
    </location>
</feature>
<evidence type="ECO:0000313" key="7">
    <source>
        <dbReference type="EMBL" id="KIG13594.1"/>
    </source>
</evidence>
<feature type="transmembrane region" description="Helical" evidence="6">
    <location>
        <begin position="152"/>
        <end position="171"/>
    </location>
</feature>
<keyword evidence="3 6" id="KW-0812">Transmembrane</keyword>
<feature type="transmembrane region" description="Helical" evidence="6">
    <location>
        <begin position="95"/>
        <end position="116"/>
    </location>
</feature>
<comment type="subcellular location">
    <subcellularLocation>
        <location evidence="1">Cell membrane</location>
        <topology evidence="1">Multi-pass membrane protein</topology>
    </subcellularLocation>
</comment>
<dbReference type="PANTHER" id="PTHR39087">
    <property type="entry name" value="UPF0104 MEMBRANE PROTEIN MJ1595"/>
    <property type="match status" value="1"/>
</dbReference>
<dbReference type="Pfam" id="PF03706">
    <property type="entry name" value="LPG_synthase_TM"/>
    <property type="match status" value="1"/>
</dbReference>
<feature type="transmembrane region" description="Helical" evidence="6">
    <location>
        <begin position="20"/>
        <end position="41"/>
    </location>
</feature>
<gene>
    <name evidence="7" type="ORF">DB30_07925</name>
</gene>
<evidence type="ECO:0000256" key="6">
    <source>
        <dbReference type="SAM" id="Phobius"/>
    </source>
</evidence>
<keyword evidence="2" id="KW-1003">Cell membrane</keyword>
<comment type="caution">
    <text evidence="7">The sequence shown here is derived from an EMBL/GenBank/DDBJ whole genome shotgun (WGS) entry which is preliminary data.</text>
</comment>
<evidence type="ECO:0000256" key="2">
    <source>
        <dbReference type="ARBA" id="ARBA00022475"/>
    </source>
</evidence>
<accession>A0A0C1Z7H3</accession>
<dbReference type="PANTHER" id="PTHR39087:SF2">
    <property type="entry name" value="UPF0104 MEMBRANE PROTEIN MJ1595"/>
    <property type="match status" value="1"/>
</dbReference>
<proteinExistence type="predicted"/>
<name>A0A0C1Z7H3_9BACT</name>
<evidence type="ECO:0000256" key="1">
    <source>
        <dbReference type="ARBA" id="ARBA00004651"/>
    </source>
</evidence>
<reference evidence="7 8" key="1">
    <citation type="submission" date="2014-12" db="EMBL/GenBank/DDBJ databases">
        <title>Genome assembly of Enhygromyxa salina DSM 15201.</title>
        <authorList>
            <person name="Sharma G."/>
            <person name="Subramanian S."/>
        </authorList>
    </citation>
    <scope>NUCLEOTIDE SEQUENCE [LARGE SCALE GENOMIC DNA]</scope>
    <source>
        <strain evidence="7 8">DSM 15201</strain>
    </source>
</reference>
<dbReference type="EMBL" id="JMCC02000091">
    <property type="protein sequence ID" value="KIG13594.1"/>
    <property type="molecule type" value="Genomic_DNA"/>
</dbReference>
<organism evidence="7 8">
    <name type="scientific">Enhygromyxa salina</name>
    <dbReference type="NCBI Taxonomy" id="215803"/>
    <lineage>
        <taxon>Bacteria</taxon>
        <taxon>Pseudomonadati</taxon>
        <taxon>Myxococcota</taxon>
        <taxon>Polyangia</taxon>
        <taxon>Nannocystales</taxon>
        <taxon>Nannocystaceae</taxon>
        <taxon>Enhygromyxa</taxon>
    </lineage>
</organism>